<evidence type="ECO:0000313" key="3">
    <source>
        <dbReference type="Proteomes" id="UP001060919"/>
    </source>
</evidence>
<proteinExistence type="predicted"/>
<reference evidence="2" key="1">
    <citation type="submission" date="2022-09" db="EMBL/GenBank/DDBJ databases">
        <title>Aureispira anguillicida sp. nov., isolated from Leptocephalus of Japanese eel Anguilla japonica.</title>
        <authorList>
            <person name="Yuasa K."/>
            <person name="Mekata T."/>
            <person name="Ikunari K."/>
        </authorList>
    </citation>
    <scope>NUCLEOTIDE SEQUENCE</scope>
    <source>
        <strain evidence="2">EL160426</strain>
    </source>
</reference>
<dbReference type="KEGG" id="aup:AsAng_0013930"/>
<feature type="transmembrane region" description="Helical" evidence="1">
    <location>
        <begin position="12"/>
        <end position="34"/>
    </location>
</feature>
<sequence length="171" mass="20149">MDKLEFQYKPNLIKHLSGVLFFLLLFFSSAYFAITNERGVIIGIIELSKENATFLYLVFALLFISAVINSSLILYKSFLFDRKIIIEKKYISAPKNPISNDIIKIYYKEVFRVNYRHENKKLTFLTFFSKDRKLLTISRYMVPRQKDFEQLCALVKDRVKDKGIPPQKPTD</sequence>
<keyword evidence="1" id="KW-0472">Membrane</keyword>
<gene>
    <name evidence="2" type="ORF">AsAng_0013930</name>
</gene>
<keyword evidence="1" id="KW-0812">Transmembrane</keyword>
<keyword evidence="3" id="KW-1185">Reference proteome</keyword>
<organism evidence="2 3">
    <name type="scientific">Aureispira anguillae</name>
    <dbReference type="NCBI Taxonomy" id="2864201"/>
    <lineage>
        <taxon>Bacteria</taxon>
        <taxon>Pseudomonadati</taxon>
        <taxon>Bacteroidota</taxon>
        <taxon>Saprospiria</taxon>
        <taxon>Saprospirales</taxon>
        <taxon>Saprospiraceae</taxon>
        <taxon>Aureispira</taxon>
    </lineage>
</organism>
<protein>
    <submittedName>
        <fullName evidence="2">Uncharacterized protein</fullName>
    </submittedName>
</protein>
<name>A0A915YCS2_9BACT</name>
<evidence type="ECO:0000256" key="1">
    <source>
        <dbReference type="SAM" id="Phobius"/>
    </source>
</evidence>
<dbReference type="EMBL" id="AP026867">
    <property type="protein sequence ID" value="BDS10684.1"/>
    <property type="molecule type" value="Genomic_DNA"/>
</dbReference>
<feature type="transmembrane region" description="Helical" evidence="1">
    <location>
        <begin position="54"/>
        <end position="75"/>
    </location>
</feature>
<dbReference type="RefSeq" id="WP_264791961.1">
    <property type="nucleotide sequence ID" value="NZ_AP026867.1"/>
</dbReference>
<dbReference type="Proteomes" id="UP001060919">
    <property type="component" value="Chromosome"/>
</dbReference>
<accession>A0A915YCS2</accession>
<keyword evidence="1" id="KW-1133">Transmembrane helix</keyword>
<evidence type="ECO:0000313" key="2">
    <source>
        <dbReference type="EMBL" id="BDS10684.1"/>
    </source>
</evidence>
<dbReference type="AlphaFoldDB" id="A0A915YCS2"/>